<dbReference type="Gene3D" id="4.10.240.10">
    <property type="entry name" value="Zn(2)-C6 fungal-type DNA-binding domain"/>
    <property type="match status" value="1"/>
</dbReference>
<dbReference type="HOGENOM" id="CLU_011409_6_0_1"/>
<dbReference type="PANTHER" id="PTHR36206">
    <property type="entry name" value="ASPERCRYPTIN BIOSYNTHESIS CLUSTER-SPECIFIC TRANSCRIPTION REGULATOR ATNN-RELATED"/>
    <property type="match status" value="1"/>
</dbReference>
<sequence length="524" mass="59938">MATPKLARIGGSKVRSGCVTCKQRHIKCDEGRPHCQRCIRSKRECKGYVDLVRSKKPNREGQTFVVYVPDPPYSITSLPNMDWREKRSFNFFQNRTAGELAGYFRPELWSRFVLTTAHHEDAIKHAVISIGGLHELFLRPSPSADPSLLAFAMQHYGRAMQHVVKLDTRKSARAVDVALTVSVLFACIEILRKHFVSSLSHIYSGMKILAELARRSEDTPEYYLPRDLLVQMYLRLDTQVMEFGKDGFQAPPAFAITSVSPVPATFTDTDEARSSFEMCRYQVLHFVRNVQTAKRVYHSPNGCLQDFDERYQVLRQHFSEWGIAFERMMQRKRSHDLAVLTLKASRIALDLILSTCLEYNEMVFDLFTDKFRELLVIGDEIVQRMLQDSRPRRPSQGVEITCEDNRHGAPAPKQDHHTEPVLSMNLGIVSHLYMAATRCREPDIRHKSLGLLKTIKRREGICDSEMLAAIAEKLVIKEEEGARSYMQAVHTNDKGPIDLHSSSQIPETVRIPLAERRPRDLDAI</sequence>
<gene>
    <name evidence="8" type="ORF">Z519_10920</name>
</gene>
<evidence type="ECO:0000256" key="6">
    <source>
        <dbReference type="ARBA" id="ARBA00023242"/>
    </source>
</evidence>
<organism evidence="8 9">
    <name type="scientific">Cladophialophora bantiana (strain ATCC 10958 / CBS 173.52 / CDC B-1940 / NIH 8579)</name>
    <name type="common">Xylohypha bantiana</name>
    <dbReference type="NCBI Taxonomy" id="1442370"/>
    <lineage>
        <taxon>Eukaryota</taxon>
        <taxon>Fungi</taxon>
        <taxon>Dikarya</taxon>
        <taxon>Ascomycota</taxon>
        <taxon>Pezizomycotina</taxon>
        <taxon>Eurotiomycetes</taxon>
        <taxon>Chaetothyriomycetidae</taxon>
        <taxon>Chaetothyriales</taxon>
        <taxon>Herpotrichiellaceae</taxon>
        <taxon>Cladophialophora</taxon>
    </lineage>
</organism>
<evidence type="ECO:0000256" key="4">
    <source>
        <dbReference type="ARBA" id="ARBA00023125"/>
    </source>
</evidence>
<evidence type="ECO:0000256" key="2">
    <source>
        <dbReference type="ARBA" id="ARBA00022833"/>
    </source>
</evidence>
<dbReference type="OrthoDB" id="2593732at2759"/>
<keyword evidence="5" id="KW-0804">Transcription</keyword>
<evidence type="ECO:0000256" key="1">
    <source>
        <dbReference type="ARBA" id="ARBA00022723"/>
    </source>
</evidence>
<keyword evidence="2" id="KW-0862">Zinc</keyword>
<dbReference type="InterPro" id="IPR036864">
    <property type="entry name" value="Zn2-C6_fun-type_DNA-bd_sf"/>
</dbReference>
<accession>A0A0D2FNU3</accession>
<keyword evidence="9" id="KW-1185">Reference proteome</keyword>
<dbReference type="InterPro" id="IPR001138">
    <property type="entry name" value="Zn2Cys6_DnaBD"/>
</dbReference>
<keyword evidence="1" id="KW-0479">Metal-binding</keyword>
<keyword evidence="3" id="KW-0805">Transcription regulation</keyword>
<feature type="domain" description="Zn(2)-C6 fungal-type" evidence="7">
    <location>
        <begin position="17"/>
        <end position="45"/>
    </location>
</feature>
<keyword evidence="4" id="KW-0238">DNA-binding</keyword>
<dbReference type="GO" id="GO:0000981">
    <property type="term" value="F:DNA-binding transcription factor activity, RNA polymerase II-specific"/>
    <property type="evidence" value="ECO:0007669"/>
    <property type="project" value="InterPro"/>
</dbReference>
<keyword evidence="6" id="KW-0539">Nucleus</keyword>
<dbReference type="AlphaFoldDB" id="A0A0D2FNU3"/>
<dbReference type="SUPFAM" id="SSF57701">
    <property type="entry name" value="Zn2/Cys6 DNA-binding domain"/>
    <property type="match status" value="1"/>
</dbReference>
<dbReference type="SMART" id="SM00066">
    <property type="entry name" value="GAL4"/>
    <property type="match status" value="1"/>
</dbReference>
<dbReference type="GeneID" id="27703848"/>
<evidence type="ECO:0000259" key="7">
    <source>
        <dbReference type="PROSITE" id="PS50048"/>
    </source>
</evidence>
<dbReference type="PROSITE" id="PS50048">
    <property type="entry name" value="ZN2_CY6_FUNGAL_2"/>
    <property type="match status" value="1"/>
</dbReference>
<dbReference type="Proteomes" id="UP000053789">
    <property type="component" value="Unassembled WGS sequence"/>
</dbReference>
<proteinExistence type="predicted"/>
<reference evidence="8" key="1">
    <citation type="submission" date="2015-01" db="EMBL/GenBank/DDBJ databases">
        <title>The Genome Sequence of Cladophialophora bantiana CBS 173.52.</title>
        <authorList>
            <consortium name="The Broad Institute Genomics Platform"/>
            <person name="Cuomo C."/>
            <person name="de Hoog S."/>
            <person name="Gorbushina A."/>
            <person name="Stielow B."/>
            <person name="Teixiera M."/>
            <person name="Abouelleil A."/>
            <person name="Chapman S.B."/>
            <person name="Priest M."/>
            <person name="Young S.K."/>
            <person name="Wortman J."/>
            <person name="Nusbaum C."/>
            <person name="Birren B."/>
        </authorList>
    </citation>
    <scope>NUCLEOTIDE SEQUENCE [LARGE SCALE GENOMIC DNA]</scope>
    <source>
        <strain evidence="8">CBS 173.52</strain>
    </source>
</reference>
<dbReference type="EMBL" id="KN846999">
    <property type="protein sequence ID" value="KIW88352.1"/>
    <property type="molecule type" value="Genomic_DNA"/>
</dbReference>
<dbReference type="VEuPathDB" id="FungiDB:Z519_10920"/>
<evidence type="ECO:0000313" key="8">
    <source>
        <dbReference type="EMBL" id="KIW88352.1"/>
    </source>
</evidence>
<evidence type="ECO:0000313" key="9">
    <source>
        <dbReference type="Proteomes" id="UP000053789"/>
    </source>
</evidence>
<dbReference type="PANTHER" id="PTHR36206:SF12">
    <property type="entry name" value="ASPERCRYPTIN BIOSYNTHESIS CLUSTER-SPECIFIC TRANSCRIPTION REGULATOR ATNN-RELATED"/>
    <property type="match status" value="1"/>
</dbReference>
<dbReference type="Pfam" id="PF00172">
    <property type="entry name" value="Zn_clus"/>
    <property type="match status" value="1"/>
</dbReference>
<evidence type="ECO:0000256" key="5">
    <source>
        <dbReference type="ARBA" id="ARBA00023163"/>
    </source>
</evidence>
<dbReference type="CDD" id="cd00067">
    <property type="entry name" value="GAL4"/>
    <property type="match status" value="1"/>
</dbReference>
<name>A0A0D2FNU3_CLAB1</name>
<evidence type="ECO:0000256" key="3">
    <source>
        <dbReference type="ARBA" id="ARBA00023015"/>
    </source>
</evidence>
<dbReference type="GO" id="GO:0003677">
    <property type="term" value="F:DNA binding"/>
    <property type="evidence" value="ECO:0007669"/>
    <property type="project" value="UniProtKB-KW"/>
</dbReference>
<dbReference type="InterPro" id="IPR052360">
    <property type="entry name" value="Transcr_Regulatory_Proteins"/>
</dbReference>
<dbReference type="GO" id="GO:0008270">
    <property type="term" value="F:zinc ion binding"/>
    <property type="evidence" value="ECO:0007669"/>
    <property type="project" value="InterPro"/>
</dbReference>
<protein>
    <recommendedName>
        <fullName evidence="7">Zn(2)-C6 fungal-type domain-containing protein</fullName>
    </recommendedName>
</protein>
<dbReference type="PROSITE" id="PS00463">
    <property type="entry name" value="ZN2_CY6_FUNGAL_1"/>
    <property type="match status" value="1"/>
</dbReference>
<dbReference type="RefSeq" id="XP_016615021.1">
    <property type="nucleotide sequence ID" value="XM_016768634.1"/>
</dbReference>